<comment type="similarity">
    <text evidence="1">Belongs to the malate synthase family.</text>
</comment>
<dbReference type="Pfam" id="PF01274">
    <property type="entry name" value="MS_TIM-barrel"/>
    <property type="match status" value="1"/>
</dbReference>
<comment type="catalytic activity">
    <reaction evidence="6">
        <text>glyoxylate + acetyl-CoA + H2O = (S)-malate + CoA + H(+)</text>
        <dbReference type="Rhea" id="RHEA:18181"/>
        <dbReference type="ChEBI" id="CHEBI:15377"/>
        <dbReference type="ChEBI" id="CHEBI:15378"/>
        <dbReference type="ChEBI" id="CHEBI:15589"/>
        <dbReference type="ChEBI" id="CHEBI:36655"/>
        <dbReference type="ChEBI" id="CHEBI:57287"/>
        <dbReference type="ChEBI" id="CHEBI:57288"/>
        <dbReference type="EC" id="2.3.3.9"/>
    </reaction>
</comment>
<accession>A0AAW0FZE0</accession>
<dbReference type="PANTHER" id="PTHR42902">
    <property type="entry name" value="MALATE SYNTHASE"/>
    <property type="match status" value="1"/>
</dbReference>
<dbReference type="GO" id="GO:0006097">
    <property type="term" value="P:glyoxylate cycle"/>
    <property type="evidence" value="ECO:0007669"/>
    <property type="project" value="UniProtKB-KW"/>
</dbReference>
<evidence type="ECO:0000313" key="10">
    <source>
        <dbReference type="Proteomes" id="UP001385951"/>
    </source>
</evidence>
<dbReference type="Proteomes" id="UP001385951">
    <property type="component" value="Unassembled WGS sequence"/>
</dbReference>
<reference evidence="9 10" key="1">
    <citation type="submission" date="2022-09" db="EMBL/GenBank/DDBJ databases">
        <authorList>
            <person name="Palmer J.M."/>
        </authorList>
    </citation>
    <scope>NUCLEOTIDE SEQUENCE [LARGE SCALE GENOMIC DNA]</scope>
    <source>
        <strain evidence="9 10">DSM 7382</strain>
    </source>
</reference>
<dbReference type="SUPFAM" id="SSF51645">
    <property type="entry name" value="Malate synthase G"/>
    <property type="match status" value="1"/>
</dbReference>
<evidence type="ECO:0000256" key="3">
    <source>
        <dbReference type="ARBA" id="ARBA00022435"/>
    </source>
</evidence>
<dbReference type="InterPro" id="IPR048355">
    <property type="entry name" value="MS_C"/>
</dbReference>
<dbReference type="GO" id="GO:0004474">
    <property type="term" value="F:malate synthase activity"/>
    <property type="evidence" value="ECO:0007669"/>
    <property type="project" value="UniProtKB-EC"/>
</dbReference>
<organism evidence="9 10">
    <name type="scientific">Cerrena zonata</name>
    <dbReference type="NCBI Taxonomy" id="2478898"/>
    <lineage>
        <taxon>Eukaryota</taxon>
        <taxon>Fungi</taxon>
        <taxon>Dikarya</taxon>
        <taxon>Basidiomycota</taxon>
        <taxon>Agaricomycotina</taxon>
        <taxon>Agaricomycetes</taxon>
        <taxon>Polyporales</taxon>
        <taxon>Cerrenaceae</taxon>
        <taxon>Cerrena</taxon>
    </lineage>
</organism>
<gene>
    <name evidence="9" type="ORF">QCA50_012275</name>
</gene>
<dbReference type="InterPro" id="IPR046363">
    <property type="entry name" value="MS_N_TIM-barrel_dom"/>
</dbReference>
<keyword evidence="4" id="KW-0816">Tricarboxylic acid cycle</keyword>
<evidence type="ECO:0000256" key="6">
    <source>
        <dbReference type="ARBA" id="ARBA00047918"/>
    </source>
</evidence>
<dbReference type="InterPro" id="IPR006252">
    <property type="entry name" value="Malate_synthA"/>
</dbReference>
<name>A0AAW0FZE0_9APHY</name>
<feature type="domain" description="Malate synthase C-terminal" evidence="8">
    <location>
        <begin position="85"/>
        <end position="187"/>
    </location>
</feature>
<feature type="domain" description="Malate synthase TIM barrel" evidence="7">
    <location>
        <begin position="1"/>
        <end position="77"/>
    </location>
</feature>
<evidence type="ECO:0000313" key="9">
    <source>
        <dbReference type="EMBL" id="KAK7684692.1"/>
    </source>
</evidence>
<dbReference type="PANTHER" id="PTHR42902:SF1">
    <property type="entry name" value="MALATE SYNTHASE 1-RELATED"/>
    <property type="match status" value="1"/>
</dbReference>
<comment type="caution">
    <text evidence="9">The sequence shown here is derived from an EMBL/GenBank/DDBJ whole genome shotgun (WGS) entry which is preliminary data.</text>
</comment>
<dbReference type="InterPro" id="IPR001465">
    <property type="entry name" value="Malate_synthase_TIM"/>
</dbReference>
<sequence>MGGMAAQIPIKNDPERNQIAMNKVESDKLREATMNYDGTWVAHPALAPIANDVFNKHMITPNQIHIIPPENVSESDLSNTLIEGESWIRGLGCVPINYLMEDAATAEVSRLQLYSWVKHGVKLADTNEKVTPDFVENILKEETAKLVKESQSKGTENKFEIAANYLKPEIRGETLAEFLTTLIYDEIVTASSPIDLTTLKD</sequence>
<dbReference type="InterPro" id="IPR044856">
    <property type="entry name" value="Malate_synth_C_sf"/>
</dbReference>
<evidence type="ECO:0000259" key="7">
    <source>
        <dbReference type="Pfam" id="PF01274"/>
    </source>
</evidence>
<dbReference type="GO" id="GO:0006099">
    <property type="term" value="P:tricarboxylic acid cycle"/>
    <property type="evidence" value="ECO:0007669"/>
    <property type="project" value="UniProtKB-KW"/>
</dbReference>
<dbReference type="Gene3D" id="3.20.20.360">
    <property type="entry name" value="Malate synthase, domain 3"/>
    <property type="match status" value="1"/>
</dbReference>
<evidence type="ECO:0000256" key="1">
    <source>
        <dbReference type="ARBA" id="ARBA00006394"/>
    </source>
</evidence>
<dbReference type="InterPro" id="IPR011076">
    <property type="entry name" value="Malate_synth_sf"/>
</dbReference>
<proteinExistence type="inferred from homology"/>
<keyword evidence="3" id="KW-0329">Glyoxylate bypass</keyword>
<evidence type="ECO:0000259" key="8">
    <source>
        <dbReference type="Pfam" id="PF20659"/>
    </source>
</evidence>
<protein>
    <recommendedName>
        <fullName evidence="2">malate synthase</fullName>
        <ecNumber evidence="2">2.3.3.9</ecNumber>
    </recommendedName>
</protein>
<dbReference type="FunFam" id="1.20.1220.12:FF:000001">
    <property type="entry name" value="Malate synthase"/>
    <property type="match status" value="1"/>
</dbReference>
<keyword evidence="10" id="KW-1185">Reference proteome</keyword>
<dbReference type="EC" id="2.3.3.9" evidence="2"/>
<dbReference type="EMBL" id="JASBNA010000024">
    <property type="protein sequence ID" value="KAK7684692.1"/>
    <property type="molecule type" value="Genomic_DNA"/>
</dbReference>
<evidence type="ECO:0000256" key="4">
    <source>
        <dbReference type="ARBA" id="ARBA00022532"/>
    </source>
</evidence>
<dbReference type="GO" id="GO:0005782">
    <property type="term" value="C:peroxisomal matrix"/>
    <property type="evidence" value="ECO:0007669"/>
    <property type="project" value="TreeGrafter"/>
</dbReference>
<evidence type="ECO:0000256" key="5">
    <source>
        <dbReference type="ARBA" id="ARBA00022679"/>
    </source>
</evidence>
<dbReference type="Pfam" id="PF20659">
    <property type="entry name" value="MS_C"/>
    <property type="match status" value="1"/>
</dbReference>
<keyword evidence="5" id="KW-0808">Transferase</keyword>
<evidence type="ECO:0000256" key="2">
    <source>
        <dbReference type="ARBA" id="ARBA00012636"/>
    </source>
</evidence>
<dbReference type="AlphaFoldDB" id="A0AAW0FZE0"/>
<dbReference type="Gene3D" id="1.20.1220.12">
    <property type="entry name" value="Malate synthase, domain III"/>
    <property type="match status" value="1"/>
</dbReference>